<evidence type="ECO:0000259" key="10">
    <source>
        <dbReference type="PROSITE" id="PS51986"/>
    </source>
</evidence>
<dbReference type="EMBL" id="JACBZA010000001">
    <property type="protein sequence ID" value="NYH82524.1"/>
    <property type="molecule type" value="Genomic_DNA"/>
</dbReference>
<evidence type="ECO:0000256" key="3">
    <source>
        <dbReference type="ARBA" id="ARBA00022598"/>
    </source>
</evidence>
<dbReference type="InterPro" id="IPR036651">
    <property type="entry name" value="Gln_synt_N_sf"/>
</dbReference>
<sequence length="445" mass="50061">MDKQQEFVLRTLEERDVRFVRLWFTDVLGFLKSVAIAPAELEGAFAEGIGFDGSAIEGFARVYEADMVARPDPSTFQILPWRGNSPATARMFCDIQMPDGSPSYADPRFVLKRTLSRAAELGFTFYTHPEIEFFVFKDAPEKGRVPSPVDRSGYFDHTAHGMSQDFRREAITMLEAMGISVEFSHHEGAPGQQEIDLRYADALATADNIMTFRVVVKEVALGQGIYASFMPKPFTQWAGSGMHTHMSLFEGDRNAFFESGAEYHLSKVARSFIAGLLRHAGEITAVTNQWVNSYKRLWGGGEAPAYVCWGHNNRSALVRVPMYKPDKGQSTRIEFRSLDSAANPYLAYAVLLSAGLKGVEEGYELPAEAEDDVWSLTEGERRAMGIDPLPQSLDEAIRTMENSELVAETLGEHVFDFFLRNKKAEWEEYRQQVTAFERDRLLPVI</sequence>
<dbReference type="PROSITE" id="PS00181">
    <property type="entry name" value="GLNA_ATP"/>
    <property type="match status" value="1"/>
</dbReference>
<name>A0ABX2RZ15_9ACTN</name>
<evidence type="ECO:0000313" key="12">
    <source>
        <dbReference type="EMBL" id="NYH82524.1"/>
    </source>
</evidence>
<protein>
    <submittedName>
        <fullName evidence="12">Glutamine synthetase</fullName>
        <ecNumber evidence="12">6.3.1.2</ecNumber>
    </submittedName>
</protein>
<evidence type="ECO:0000256" key="6">
    <source>
        <dbReference type="ARBA" id="ARBA00022840"/>
    </source>
</evidence>
<evidence type="ECO:0000259" key="11">
    <source>
        <dbReference type="PROSITE" id="PS51987"/>
    </source>
</evidence>
<dbReference type="PANTHER" id="PTHR43785">
    <property type="entry name" value="GAMMA-GLUTAMYLPUTRESCINE SYNTHETASE"/>
    <property type="match status" value="1"/>
</dbReference>
<dbReference type="Proteomes" id="UP000533017">
    <property type="component" value="Unassembled WGS sequence"/>
</dbReference>
<reference evidence="12 13" key="1">
    <citation type="submission" date="2020-07" db="EMBL/GenBank/DDBJ databases">
        <title>Sequencing the genomes of 1000 actinobacteria strains.</title>
        <authorList>
            <person name="Klenk H.-P."/>
        </authorList>
    </citation>
    <scope>NUCLEOTIDE SEQUENCE [LARGE SCALE GENOMIC DNA]</scope>
    <source>
        <strain evidence="12 13">DSM 45117</strain>
    </source>
</reference>
<dbReference type="SMART" id="SM01230">
    <property type="entry name" value="Gln-synt_C"/>
    <property type="match status" value="1"/>
</dbReference>
<dbReference type="GO" id="GO:0004356">
    <property type="term" value="F:glutamine synthetase activity"/>
    <property type="evidence" value="ECO:0007669"/>
    <property type="project" value="UniProtKB-EC"/>
</dbReference>
<dbReference type="Gene3D" id="3.30.590.10">
    <property type="entry name" value="Glutamine synthetase/guanido kinase, catalytic domain"/>
    <property type="match status" value="1"/>
</dbReference>
<keyword evidence="4" id="KW-0479">Metal-binding</keyword>
<gene>
    <name evidence="12" type="ORF">FHR37_001375</name>
</gene>
<dbReference type="Pfam" id="PF00120">
    <property type="entry name" value="Gln-synt_C"/>
    <property type="match status" value="1"/>
</dbReference>
<evidence type="ECO:0000256" key="7">
    <source>
        <dbReference type="ARBA" id="ARBA00022842"/>
    </source>
</evidence>
<dbReference type="InterPro" id="IPR008147">
    <property type="entry name" value="Gln_synt_N"/>
</dbReference>
<evidence type="ECO:0000256" key="4">
    <source>
        <dbReference type="ARBA" id="ARBA00022723"/>
    </source>
</evidence>
<dbReference type="SUPFAM" id="SSF55931">
    <property type="entry name" value="Glutamine synthetase/guanido kinase"/>
    <property type="match status" value="1"/>
</dbReference>
<dbReference type="PROSITE" id="PS51987">
    <property type="entry name" value="GS_CATALYTIC"/>
    <property type="match status" value="1"/>
</dbReference>
<keyword evidence="13" id="KW-1185">Reference proteome</keyword>
<organism evidence="12 13">
    <name type="scientific">Actinopolymorpha cephalotaxi</name>
    <dbReference type="NCBI Taxonomy" id="504797"/>
    <lineage>
        <taxon>Bacteria</taxon>
        <taxon>Bacillati</taxon>
        <taxon>Actinomycetota</taxon>
        <taxon>Actinomycetes</taxon>
        <taxon>Propionibacteriales</taxon>
        <taxon>Actinopolymorphaceae</taxon>
        <taxon>Actinopolymorpha</taxon>
    </lineage>
</organism>
<evidence type="ECO:0000256" key="9">
    <source>
        <dbReference type="RuleBase" id="RU000384"/>
    </source>
</evidence>
<dbReference type="InterPro" id="IPR027303">
    <property type="entry name" value="Gln_synth_gly_rich_site"/>
</dbReference>
<dbReference type="Gene3D" id="3.10.20.70">
    <property type="entry name" value="Glutamine synthetase, N-terminal domain"/>
    <property type="match status" value="1"/>
</dbReference>
<dbReference type="PANTHER" id="PTHR43785:SF11">
    <property type="entry name" value="GAMMA-GLUTAMYLPOLYAMINE SYNTHETASE GLNA2"/>
    <property type="match status" value="1"/>
</dbReference>
<feature type="domain" description="GS catalytic" evidence="11">
    <location>
        <begin position="107"/>
        <end position="445"/>
    </location>
</feature>
<comment type="similarity">
    <text evidence="2 8 9">Belongs to the glutamine synthetase family.</text>
</comment>
<dbReference type="PROSITE" id="PS51986">
    <property type="entry name" value="GS_BETA_GRASP"/>
    <property type="match status" value="1"/>
</dbReference>
<dbReference type="Pfam" id="PF03951">
    <property type="entry name" value="Gln-synt_N"/>
    <property type="match status" value="1"/>
</dbReference>
<evidence type="ECO:0000313" key="13">
    <source>
        <dbReference type="Proteomes" id="UP000533017"/>
    </source>
</evidence>
<dbReference type="SUPFAM" id="SSF54368">
    <property type="entry name" value="Glutamine synthetase, N-terminal domain"/>
    <property type="match status" value="1"/>
</dbReference>
<dbReference type="RefSeq" id="WP_092882955.1">
    <property type="nucleotide sequence ID" value="NZ_FOOI01000005.1"/>
</dbReference>
<evidence type="ECO:0000256" key="1">
    <source>
        <dbReference type="ARBA" id="ARBA00001946"/>
    </source>
</evidence>
<keyword evidence="5" id="KW-0547">Nucleotide-binding</keyword>
<comment type="caution">
    <text evidence="12">The sequence shown here is derived from an EMBL/GenBank/DDBJ whole genome shotgun (WGS) entry which is preliminary data.</text>
</comment>
<dbReference type="InterPro" id="IPR014746">
    <property type="entry name" value="Gln_synth/guanido_kin_cat_dom"/>
</dbReference>
<proteinExistence type="inferred from homology"/>
<comment type="cofactor">
    <cofactor evidence="1">
        <name>Mg(2+)</name>
        <dbReference type="ChEBI" id="CHEBI:18420"/>
    </cofactor>
</comment>
<evidence type="ECO:0000256" key="8">
    <source>
        <dbReference type="PROSITE-ProRule" id="PRU01330"/>
    </source>
</evidence>
<evidence type="ECO:0000256" key="5">
    <source>
        <dbReference type="ARBA" id="ARBA00022741"/>
    </source>
</evidence>
<dbReference type="InterPro" id="IPR008146">
    <property type="entry name" value="Gln_synth_cat_dom"/>
</dbReference>
<keyword evidence="3 12" id="KW-0436">Ligase</keyword>
<dbReference type="EC" id="6.3.1.2" evidence="12"/>
<keyword evidence="7" id="KW-0460">Magnesium</keyword>
<feature type="domain" description="GS beta-grasp" evidence="10">
    <location>
        <begin position="15"/>
        <end position="100"/>
    </location>
</feature>
<accession>A0ABX2RZ15</accession>
<keyword evidence="6" id="KW-0067">ATP-binding</keyword>
<evidence type="ECO:0000256" key="2">
    <source>
        <dbReference type="ARBA" id="ARBA00009897"/>
    </source>
</evidence>